<dbReference type="Gene3D" id="1.20.1540.10">
    <property type="entry name" value="Rhomboid-like"/>
    <property type="match status" value="1"/>
</dbReference>
<evidence type="ECO:0000256" key="4">
    <source>
        <dbReference type="ARBA" id="ARBA00022692"/>
    </source>
</evidence>
<protein>
    <submittedName>
        <fullName evidence="10">Rhomboid family intramembrane serine protease</fullName>
    </submittedName>
</protein>
<dbReference type="GO" id="GO:0004252">
    <property type="term" value="F:serine-type endopeptidase activity"/>
    <property type="evidence" value="ECO:0007669"/>
    <property type="project" value="InterPro"/>
</dbReference>
<dbReference type="InterPro" id="IPR038244">
    <property type="entry name" value="NRho_sf"/>
</dbReference>
<dbReference type="PANTHER" id="PTHR43066:SF26">
    <property type="entry name" value="RHOMBOID PROTEASE GLPG"/>
    <property type="match status" value="1"/>
</dbReference>
<dbReference type="SUPFAM" id="SSF144091">
    <property type="entry name" value="Rhomboid-like"/>
    <property type="match status" value="1"/>
</dbReference>
<reference evidence="10 11" key="1">
    <citation type="submission" date="2019-11" db="EMBL/GenBank/DDBJ databases">
        <title>Venatorbacter sp. nov. a predator of Campylobacter and other Gram-negative bacteria.</title>
        <authorList>
            <person name="Saeedi A."/>
            <person name="Cummings N.J."/>
            <person name="Connerton I.F."/>
            <person name="Connerton P.L."/>
        </authorList>
    </citation>
    <scope>NUCLEOTIDE SEQUENCE [LARGE SCALE GENOMIC DNA]</scope>
    <source>
        <strain evidence="10">XL5</strain>
    </source>
</reference>
<feature type="transmembrane region" description="Helical" evidence="7">
    <location>
        <begin position="168"/>
        <end position="185"/>
    </location>
</feature>
<keyword evidence="3" id="KW-0997">Cell inner membrane</keyword>
<keyword evidence="5 7" id="KW-1133">Transmembrane helix</keyword>
<evidence type="ECO:0000259" key="8">
    <source>
        <dbReference type="Pfam" id="PF01694"/>
    </source>
</evidence>
<sequence>MPPILILEADAGLDLAPLTQKLWAERIPHRVVMNEAGRQCLLLADAADVPRVQEWLQHWQQGDIQQRQAQPVQPGSLPLWLTVFATPVSSVILLGLVVFFGWMQVSTDWHSWLQAGAEFWPQQRFSWQPYATLGLWELWRPVLLHFSLVHLLFNGLWWWILARRVEQLDGWLALLALLLLCGWLGNAIQWWYAGPAFGGLSGVTMGLLGWVGIRLRRVPYALPTMLLPVMVGWLLLTLGADTLMPGLSGTAHGAHFGGLITGMLLGLIWPVATQFKPSARGSHDT</sequence>
<evidence type="ECO:0000256" key="1">
    <source>
        <dbReference type="ARBA" id="ARBA00004141"/>
    </source>
</evidence>
<feature type="transmembrane region" description="Helical" evidence="7">
    <location>
        <begin position="142"/>
        <end position="161"/>
    </location>
</feature>
<keyword evidence="10" id="KW-0378">Hydrolase</keyword>
<feature type="transmembrane region" description="Helical" evidence="7">
    <location>
        <begin position="220"/>
        <end position="240"/>
    </location>
</feature>
<dbReference type="KEGG" id="vcw:GJQ55_08875"/>
<dbReference type="InterPro" id="IPR031976">
    <property type="entry name" value="NRho"/>
</dbReference>
<dbReference type="InterPro" id="IPR035952">
    <property type="entry name" value="Rhomboid-like_sf"/>
</dbReference>
<organism evidence="10 11">
    <name type="scientific">Venatoribacter cucullus</name>
    <dbReference type="NCBI Taxonomy" id="2661630"/>
    <lineage>
        <taxon>Bacteria</taxon>
        <taxon>Pseudomonadati</taxon>
        <taxon>Pseudomonadota</taxon>
        <taxon>Gammaproteobacteria</taxon>
        <taxon>Oceanospirillales</taxon>
        <taxon>Oceanospirillaceae</taxon>
        <taxon>Venatoribacter</taxon>
    </lineage>
</organism>
<evidence type="ECO:0000313" key="10">
    <source>
        <dbReference type="EMBL" id="QQD24566.1"/>
    </source>
</evidence>
<keyword evidence="11" id="KW-1185">Reference proteome</keyword>
<dbReference type="GO" id="GO:0006508">
    <property type="term" value="P:proteolysis"/>
    <property type="evidence" value="ECO:0007669"/>
    <property type="project" value="UniProtKB-KW"/>
</dbReference>
<evidence type="ECO:0000313" key="11">
    <source>
        <dbReference type="Proteomes" id="UP000596074"/>
    </source>
</evidence>
<feature type="transmembrane region" description="Helical" evidence="7">
    <location>
        <begin position="191"/>
        <end position="213"/>
    </location>
</feature>
<keyword evidence="10" id="KW-0645">Protease</keyword>
<dbReference type="Pfam" id="PF16733">
    <property type="entry name" value="NRho"/>
    <property type="match status" value="1"/>
</dbReference>
<feature type="transmembrane region" description="Helical" evidence="7">
    <location>
        <begin position="252"/>
        <end position="272"/>
    </location>
</feature>
<evidence type="ECO:0000256" key="3">
    <source>
        <dbReference type="ARBA" id="ARBA00022519"/>
    </source>
</evidence>
<keyword evidence="4 7" id="KW-0812">Transmembrane</keyword>
<dbReference type="Proteomes" id="UP000596074">
    <property type="component" value="Chromosome"/>
</dbReference>
<feature type="domain" description="Peptidase S54 rhomboid" evidence="8">
    <location>
        <begin position="135"/>
        <end position="268"/>
    </location>
</feature>
<accession>A0A9X7V0H6</accession>
<evidence type="ECO:0000256" key="6">
    <source>
        <dbReference type="ARBA" id="ARBA00023136"/>
    </source>
</evidence>
<dbReference type="PANTHER" id="PTHR43066">
    <property type="entry name" value="RHOMBOID-RELATED PROTEIN"/>
    <property type="match status" value="1"/>
</dbReference>
<feature type="domain" description="Rhomboid protease N-terminal" evidence="9">
    <location>
        <begin position="1"/>
        <end position="67"/>
    </location>
</feature>
<dbReference type="EMBL" id="CP046056">
    <property type="protein sequence ID" value="QQD24566.1"/>
    <property type="molecule type" value="Genomic_DNA"/>
</dbReference>
<proteinExistence type="predicted"/>
<dbReference type="InterPro" id="IPR022764">
    <property type="entry name" value="Peptidase_S54_rhomboid_dom"/>
</dbReference>
<dbReference type="Pfam" id="PF01694">
    <property type="entry name" value="Rhomboid"/>
    <property type="match status" value="1"/>
</dbReference>
<keyword evidence="2" id="KW-1003">Cell membrane</keyword>
<evidence type="ECO:0000256" key="2">
    <source>
        <dbReference type="ARBA" id="ARBA00022475"/>
    </source>
</evidence>
<keyword evidence="6 7" id="KW-0472">Membrane</keyword>
<evidence type="ECO:0000256" key="7">
    <source>
        <dbReference type="SAM" id="Phobius"/>
    </source>
</evidence>
<evidence type="ECO:0000256" key="5">
    <source>
        <dbReference type="ARBA" id="ARBA00022989"/>
    </source>
</evidence>
<dbReference type="AlphaFoldDB" id="A0A9X7V0H6"/>
<comment type="subcellular location">
    <subcellularLocation>
        <location evidence="1">Membrane</location>
        <topology evidence="1">Multi-pass membrane protein</topology>
    </subcellularLocation>
</comment>
<dbReference type="GO" id="GO:0016020">
    <property type="term" value="C:membrane"/>
    <property type="evidence" value="ECO:0007669"/>
    <property type="project" value="UniProtKB-SubCell"/>
</dbReference>
<name>A0A9X7V0H6_9GAMM</name>
<feature type="transmembrane region" description="Helical" evidence="7">
    <location>
        <begin position="77"/>
        <end position="103"/>
    </location>
</feature>
<dbReference type="RefSeq" id="WP_228344624.1">
    <property type="nucleotide sequence ID" value="NZ_CP046056.1"/>
</dbReference>
<dbReference type="Gene3D" id="3.30.70.2080">
    <property type="match status" value="1"/>
</dbReference>
<gene>
    <name evidence="10" type="ORF">GJQ55_08875</name>
</gene>
<evidence type="ECO:0000259" key="9">
    <source>
        <dbReference type="Pfam" id="PF16733"/>
    </source>
</evidence>